<organism evidence="1 2">
    <name type="scientific">Blautia producta</name>
    <dbReference type="NCBI Taxonomy" id="33035"/>
    <lineage>
        <taxon>Bacteria</taxon>
        <taxon>Bacillati</taxon>
        <taxon>Bacillota</taxon>
        <taxon>Clostridia</taxon>
        <taxon>Lachnospirales</taxon>
        <taxon>Lachnospiraceae</taxon>
        <taxon>Blautia</taxon>
    </lineage>
</organism>
<evidence type="ECO:0000313" key="1">
    <source>
        <dbReference type="EMBL" id="QBE98853.1"/>
    </source>
</evidence>
<dbReference type="RefSeq" id="WP_130182127.1">
    <property type="nucleotide sequence ID" value="NZ_CP035945.1"/>
</dbReference>
<accession>A0A4P6M5M2</accession>
<gene>
    <name evidence="1" type="ORF">PMF13cell1_04419</name>
</gene>
<dbReference type="Proteomes" id="UP000289794">
    <property type="component" value="Chromosome"/>
</dbReference>
<dbReference type="EMBL" id="CP035945">
    <property type="protein sequence ID" value="QBE98853.1"/>
    <property type="molecule type" value="Genomic_DNA"/>
</dbReference>
<reference evidence="1 2" key="1">
    <citation type="submission" date="2019-01" db="EMBL/GenBank/DDBJ databases">
        <title>PMF-metabolizing Aryl O-demethylase.</title>
        <authorList>
            <person name="Kim M."/>
        </authorList>
    </citation>
    <scope>NUCLEOTIDE SEQUENCE [LARGE SCALE GENOMIC DNA]</scope>
    <source>
        <strain evidence="1 2">PMF1</strain>
    </source>
</reference>
<sequence>MQDKKLTTGTQRKIGVGNVRNRIQYIYGEEYGLEIKSILDVGTSVILRLPCEYEEKKENM</sequence>
<evidence type="ECO:0000313" key="2">
    <source>
        <dbReference type="Proteomes" id="UP000289794"/>
    </source>
</evidence>
<dbReference type="KEGG" id="bpro:PMF13cell1_04419"/>
<dbReference type="AlphaFoldDB" id="A0A4P6M5M2"/>
<proteinExistence type="predicted"/>
<protein>
    <submittedName>
        <fullName evidence="1">Uncharacterized protein</fullName>
    </submittedName>
</protein>
<name>A0A4P6M5M2_9FIRM</name>